<gene>
    <name evidence="1" type="ORF">H8R25_12645</name>
</gene>
<dbReference type="SUPFAM" id="SSF160419">
    <property type="entry name" value="YdfO-like"/>
    <property type="match status" value="1"/>
</dbReference>
<dbReference type="Pfam" id="PF07166">
    <property type="entry name" value="DUF1398"/>
    <property type="match status" value="1"/>
</dbReference>
<dbReference type="Gene3D" id="3.30.1810.10">
    <property type="entry name" value="YdfO-like"/>
    <property type="match status" value="1"/>
</dbReference>
<comment type="caution">
    <text evidence="1">The sequence shown here is derived from an EMBL/GenBank/DDBJ whole genome shotgun (WGS) entry which is preliminary data.</text>
</comment>
<dbReference type="InterPro" id="IPR009833">
    <property type="entry name" value="DUF1398"/>
</dbReference>
<dbReference type="AlphaFoldDB" id="A0A923N0R4"/>
<dbReference type="EMBL" id="JACRUL010000033">
    <property type="protein sequence ID" value="MBC5845281.1"/>
    <property type="molecule type" value="Genomic_DNA"/>
</dbReference>
<organism evidence="1 2">
    <name type="scientific">Flavobacterium muglaense</name>
    <dbReference type="NCBI Taxonomy" id="2764716"/>
    <lineage>
        <taxon>Bacteria</taxon>
        <taxon>Pseudomonadati</taxon>
        <taxon>Bacteroidota</taxon>
        <taxon>Flavobacteriia</taxon>
        <taxon>Flavobacteriales</taxon>
        <taxon>Flavobacteriaceae</taxon>
        <taxon>Flavobacterium</taxon>
    </lineage>
</organism>
<reference evidence="1 2" key="1">
    <citation type="submission" date="2020-08" db="EMBL/GenBank/DDBJ databases">
        <title>Description of novel Flavobacterium F-392 isolate.</title>
        <authorList>
            <person name="Saticioglu I.B."/>
            <person name="Duman M."/>
            <person name="Altun S."/>
        </authorList>
    </citation>
    <scope>NUCLEOTIDE SEQUENCE [LARGE SCALE GENOMIC DNA]</scope>
    <source>
        <strain evidence="1 2">F-392</strain>
    </source>
</reference>
<dbReference type="Proteomes" id="UP000641454">
    <property type="component" value="Unassembled WGS sequence"/>
</dbReference>
<name>A0A923N0R4_9FLAO</name>
<sequence>MFTLEQIKQAYDKVKTETDFTIYINELIALGIKGYDSMVADGRVVYYSNTDYEVSTDKKYDLLAIAPTANKERFIEYLVMHEGGQSDYFTFCEQAAQCGIYKWRIDITEMTCTYITKDGDALIIEKIN</sequence>
<evidence type="ECO:0000313" key="2">
    <source>
        <dbReference type="Proteomes" id="UP000641454"/>
    </source>
</evidence>
<protein>
    <submittedName>
        <fullName evidence="1">DUF1398 family protein</fullName>
    </submittedName>
</protein>
<accession>A0A923N0R4</accession>
<evidence type="ECO:0000313" key="1">
    <source>
        <dbReference type="EMBL" id="MBC5845281.1"/>
    </source>
</evidence>
<keyword evidence="2" id="KW-1185">Reference proteome</keyword>
<proteinExistence type="predicted"/>
<dbReference type="InterPro" id="IPR036696">
    <property type="entry name" value="YdfO-like_sf"/>
</dbReference>